<gene>
    <name evidence="2" type="ORF">NLJ89_g4614</name>
</gene>
<evidence type="ECO:0000256" key="1">
    <source>
        <dbReference type="SAM" id="MobiDB-lite"/>
    </source>
</evidence>
<keyword evidence="3" id="KW-1185">Reference proteome</keyword>
<feature type="region of interest" description="Disordered" evidence="1">
    <location>
        <begin position="181"/>
        <end position="236"/>
    </location>
</feature>
<organism evidence="2 3">
    <name type="scientific">Agrocybe chaxingu</name>
    <dbReference type="NCBI Taxonomy" id="84603"/>
    <lineage>
        <taxon>Eukaryota</taxon>
        <taxon>Fungi</taxon>
        <taxon>Dikarya</taxon>
        <taxon>Basidiomycota</taxon>
        <taxon>Agaricomycotina</taxon>
        <taxon>Agaricomycetes</taxon>
        <taxon>Agaricomycetidae</taxon>
        <taxon>Agaricales</taxon>
        <taxon>Agaricineae</taxon>
        <taxon>Strophariaceae</taxon>
        <taxon>Agrocybe</taxon>
    </lineage>
</organism>
<dbReference type="AlphaFoldDB" id="A0A9W8MXK3"/>
<feature type="compositionally biased region" description="Acidic residues" evidence="1">
    <location>
        <begin position="195"/>
        <end position="229"/>
    </location>
</feature>
<evidence type="ECO:0000313" key="2">
    <source>
        <dbReference type="EMBL" id="KAJ3510540.1"/>
    </source>
</evidence>
<comment type="caution">
    <text evidence="2">The sequence shown here is derived from an EMBL/GenBank/DDBJ whole genome shotgun (WGS) entry which is preliminary data.</text>
</comment>
<feature type="region of interest" description="Disordered" evidence="1">
    <location>
        <begin position="66"/>
        <end position="163"/>
    </location>
</feature>
<dbReference type="EMBL" id="JANKHO010000391">
    <property type="protein sequence ID" value="KAJ3510540.1"/>
    <property type="molecule type" value="Genomic_DNA"/>
</dbReference>
<proteinExistence type="predicted"/>
<reference evidence="2" key="1">
    <citation type="submission" date="2022-07" db="EMBL/GenBank/DDBJ databases">
        <title>Genome Sequence of Agrocybe chaxingu.</title>
        <authorList>
            <person name="Buettner E."/>
        </authorList>
    </citation>
    <scope>NUCLEOTIDE SEQUENCE</scope>
    <source>
        <strain evidence="2">MP-N11</strain>
    </source>
</reference>
<evidence type="ECO:0000313" key="3">
    <source>
        <dbReference type="Proteomes" id="UP001148786"/>
    </source>
</evidence>
<dbReference type="Proteomes" id="UP001148786">
    <property type="component" value="Unassembled WGS sequence"/>
</dbReference>
<sequence>MSPTQVTSTKLPGYFLPIPPPSPFSPALPSTIPRTPVHASFSFDNPSPTWELFPISDAWGNASRQESHPFLYSPAPADVQGEAQKSPQTPKKRKWRTPSPLPYFYPLDTPRTDTQRRRASEDMPDPRNNMAVPRARSPSPSPERPRKRGRATAGRVTPSLATVSPLTTPFIALNTDTSLPAETMQPAVPSSSFASDDDEEAEEADYDYESASESDDNEVEEDEEEEGDEVNLGYKKLDSDARRASIPRFTQRRGRKYQSVFRCPCKKNKEMCDRHDGFKRHVKIYIAAEIKAGSKPGQEERLDAVLAYQARLVSEGLL</sequence>
<name>A0A9W8MXK3_9AGAR</name>
<protein>
    <submittedName>
        <fullName evidence="2">Uncharacterized protein</fullName>
    </submittedName>
</protein>
<accession>A0A9W8MXK3</accession>
<feature type="compositionally biased region" description="Basic and acidic residues" evidence="1">
    <location>
        <begin position="110"/>
        <end position="125"/>
    </location>
</feature>